<dbReference type="AlphaFoldDB" id="X1R9Z2"/>
<proteinExistence type="predicted"/>
<dbReference type="EMBL" id="BARV01042949">
    <property type="protein sequence ID" value="GAI52414.1"/>
    <property type="molecule type" value="Genomic_DNA"/>
</dbReference>
<evidence type="ECO:0000313" key="1">
    <source>
        <dbReference type="EMBL" id="GAI52414.1"/>
    </source>
</evidence>
<gene>
    <name evidence="1" type="ORF">S06H3_64344</name>
</gene>
<accession>X1R9Z2</accession>
<feature type="non-terminal residue" evidence="1">
    <location>
        <position position="1"/>
    </location>
</feature>
<reference evidence="1" key="1">
    <citation type="journal article" date="2014" name="Front. Microbiol.">
        <title>High frequency of phylogenetically diverse reductive dehalogenase-homologous genes in deep subseafloor sedimentary metagenomes.</title>
        <authorList>
            <person name="Kawai M."/>
            <person name="Futagami T."/>
            <person name="Toyoda A."/>
            <person name="Takaki Y."/>
            <person name="Nishi S."/>
            <person name="Hori S."/>
            <person name="Arai W."/>
            <person name="Tsubouchi T."/>
            <person name="Morono Y."/>
            <person name="Uchiyama I."/>
            <person name="Ito T."/>
            <person name="Fujiyama A."/>
            <person name="Inagaki F."/>
            <person name="Takami H."/>
        </authorList>
    </citation>
    <scope>NUCLEOTIDE SEQUENCE</scope>
    <source>
        <strain evidence="1">Expedition CK06-06</strain>
    </source>
</reference>
<protein>
    <submittedName>
        <fullName evidence="1">Uncharacterized protein</fullName>
    </submittedName>
</protein>
<sequence>SSNLVAMIEYIKRVRILNFAENILAWHGDHQQIRGYFR</sequence>
<organism evidence="1">
    <name type="scientific">marine sediment metagenome</name>
    <dbReference type="NCBI Taxonomy" id="412755"/>
    <lineage>
        <taxon>unclassified sequences</taxon>
        <taxon>metagenomes</taxon>
        <taxon>ecological metagenomes</taxon>
    </lineage>
</organism>
<comment type="caution">
    <text evidence="1">The sequence shown here is derived from an EMBL/GenBank/DDBJ whole genome shotgun (WGS) entry which is preliminary data.</text>
</comment>
<name>X1R9Z2_9ZZZZ</name>